<evidence type="ECO:0000313" key="1">
    <source>
        <dbReference type="EMBL" id="KAJ4437876.1"/>
    </source>
</evidence>
<name>A0ABQ8SUK6_PERAM</name>
<proteinExistence type="predicted"/>
<sequence length="119" mass="13469">MMSLYKFHYILTPSFHCNVLLRPGPVNVTGLMFGARGTIPNFSSQFCKTLRLHKSFLNELALIIREVLNIQILCPQTPVDYISPYCLIEAEKTPIHYCLMECQSTSFILAISKSDIVGL</sequence>
<organism evidence="1 2">
    <name type="scientific">Periplaneta americana</name>
    <name type="common">American cockroach</name>
    <name type="synonym">Blatta americana</name>
    <dbReference type="NCBI Taxonomy" id="6978"/>
    <lineage>
        <taxon>Eukaryota</taxon>
        <taxon>Metazoa</taxon>
        <taxon>Ecdysozoa</taxon>
        <taxon>Arthropoda</taxon>
        <taxon>Hexapoda</taxon>
        <taxon>Insecta</taxon>
        <taxon>Pterygota</taxon>
        <taxon>Neoptera</taxon>
        <taxon>Polyneoptera</taxon>
        <taxon>Dictyoptera</taxon>
        <taxon>Blattodea</taxon>
        <taxon>Blattoidea</taxon>
        <taxon>Blattidae</taxon>
        <taxon>Blattinae</taxon>
        <taxon>Periplaneta</taxon>
    </lineage>
</organism>
<dbReference type="Proteomes" id="UP001148838">
    <property type="component" value="Unassembled WGS sequence"/>
</dbReference>
<reference evidence="1 2" key="1">
    <citation type="journal article" date="2022" name="Allergy">
        <title>Genome assembly and annotation of Periplaneta americana reveal a comprehensive cockroach allergen profile.</title>
        <authorList>
            <person name="Wang L."/>
            <person name="Xiong Q."/>
            <person name="Saelim N."/>
            <person name="Wang L."/>
            <person name="Nong W."/>
            <person name="Wan A.T."/>
            <person name="Shi M."/>
            <person name="Liu X."/>
            <person name="Cao Q."/>
            <person name="Hui J.H.L."/>
            <person name="Sookrung N."/>
            <person name="Leung T.F."/>
            <person name="Tungtrongchitr A."/>
            <person name="Tsui S.K.W."/>
        </authorList>
    </citation>
    <scope>NUCLEOTIDE SEQUENCE [LARGE SCALE GENOMIC DNA]</scope>
    <source>
        <strain evidence="1">PWHHKU_190912</strain>
    </source>
</reference>
<evidence type="ECO:0000313" key="2">
    <source>
        <dbReference type="Proteomes" id="UP001148838"/>
    </source>
</evidence>
<accession>A0ABQ8SUK6</accession>
<gene>
    <name evidence="1" type="ORF">ANN_13815</name>
</gene>
<comment type="caution">
    <text evidence="1">The sequence shown here is derived from an EMBL/GenBank/DDBJ whole genome shotgun (WGS) entry which is preliminary data.</text>
</comment>
<dbReference type="EMBL" id="JAJSOF020000019">
    <property type="protein sequence ID" value="KAJ4437876.1"/>
    <property type="molecule type" value="Genomic_DNA"/>
</dbReference>
<keyword evidence="2" id="KW-1185">Reference proteome</keyword>
<protein>
    <submittedName>
        <fullName evidence="1">Uncharacterized protein</fullName>
    </submittedName>
</protein>